<evidence type="ECO:0000313" key="6">
    <source>
        <dbReference type="Proteomes" id="UP000630149"/>
    </source>
</evidence>
<dbReference type="PANTHER" id="PTHR44858:SF1">
    <property type="entry name" value="UDP-N-ACETYLGLUCOSAMINE--PEPTIDE N-ACETYLGLUCOSAMINYLTRANSFERASE SPINDLY-RELATED"/>
    <property type="match status" value="1"/>
</dbReference>
<feature type="repeat" description="TPR" evidence="3">
    <location>
        <begin position="92"/>
        <end position="125"/>
    </location>
</feature>
<dbReference type="InterPro" id="IPR050498">
    <property type="entry name" value="Ycf3"/>
</dbReference>
<dbReference type="PANTHER" id="PTHR44858">
    <property type="entry name" value="TETRATRICOPEPTIDE REPEAT PROTEIN 6"/>
    <property type="match status" value="1"/>
</dbReference>
<dbReference type="EMBL" id="BMOB01000001">
    <property type="protein sequence ID" value="GGI76495.1"/>
    <property type="molecule type" value="Genomic_DNA"/>
</dbReference>
<dbReference type="InterPro" id="IPR003151">
    <property type="entry name" value="PIK-rel_kinase_FAT"/>
</dbReference>
<evidence type="ECO:0000256" key="2">
    <source>
        <dbReference type="ARBA" id="ARBA00022803"/>
    </source>
</evidence>
<dbReference type="InterPro" id="IPR011990">
    <property type="entry name" value="TPR-like_helical_dom_sf"/>
</dbReference>
<evidence type="ECO:0000259" key="4">
    <source>
        <dbReference type="Pfam" id="PF02259"/>
    </source>
</evidence>
<keyword evidence="6" id="KW-1185">Reference proteome</keyword>
<name>A0A917JMF0_9GAMM</name>
<comment type="caution">
    <text evidence="5">The sequence shown here is derived from an EMBL/GenBank/DDBJ whole genome shotgun (WGS) entry which is preliminary data.</text>
</comment>
<dbReference type="RefSeq" id="WP_165481052.1">
    <property type="nucleotide sequence ID" value="NZ_CAAAIA010000001.1"/>
</dbReference>
<feature type="repeat" description="TPR" evidence="3">
    <location>
        <begin position="17"/>
        <end position="50"/>
    </location>
</feature>
<evidence type="ECO:0000256" key="1">
    <source>
        <dbReference type="ARBA" id="ARBA00022737"/>
    </source>
</evidence>
<keyword evidence="2 3" id="KW-0802">TPR repeat</keyword>
<reference evidence="5" key="2">
    <citation type="submission" date="2020-09" db="EMBL/GenBank/DDBJ databases">
        <authorList>
            <person name="Sun Q."/>
            <person name="Ohkuma M."/>
        </authorList>
    </citation>
    <scope>NUCLEOTIDE SEQUENCE</scope>
    <source>
        <strain evidence="5">JCM 13919</strain>
    </source>
</reference>
<dbReference type="PROSITE" id="PS50005">
    <property type="entry name" value="TPR"/>
    <property type="match status" value="3"/>
</dbReference>
<dbReference type="InterPro" id="IPR019734">
    <property type="entry name" value="TPR_rpt"/>
</dbReference>
<organism evidence="5 6">
    <name type="scientific">Legionella impletisoli</name>
    <dbReference type="NCBI Taxonomy" id="343510"/>
    <lineage>
        <taxon>Bacteria</taxon>
        <taxon>Pseudomonadati</taxon>
        <taxon>Pseudomonadota</taxon>
        <taxon>Gammaproteobacteria</taxon>
        <taxon>Legionellales</taxon>
        <taxon>Legionellaceae</taxon>
        <taxon>Legionella</taxon>
    </lineage>
</organism>
<keyword evidence="1" id="KW-0677">Repeat</keyword>
<gene>
    <name evidence="5" type="ORF">GCM10007966_01590</name>
</gene>
<feature type="repeat" description="TPR" evidence="3">
    <location>
        <begin position="230"/>
        <end position="263"/>
    </location>
</feature>
<dbReference type="SMART" id="SM00028">
    <property type="entry name" value="TPR"/>
    <property type="match status" value="7"/>
</dbReference>
<evidence type="ECO:0000313" key="5">
    <source>
        <dbReference type="EMBL" id="GGI76495.1"/>
    </source>
</evidence>
<dbReference type="Gene3D" id="1.25.40.10">
    <property type="entry name" value="Tetratricopeptide repeat domain"/>
    <property type="match status" value="3"/>
</dbReference>
<protein>
    <recommendedName>
        <fullName evidence="4">PIK-related kinase FAT domain-containing protein</fullName>
    </recommendedName>
</protein>
<dbReference type="Proteomes" id="UP000630149">
    <property type="component" value="Unassembled WGS sequence"/>
</dbReference>
<dbReference type="AlphaFoldDB" id="A0A917JMF0"/>
<sequence length="380" mass="42943">MVKLWAFKILFTKIKMLNSFYTAGISAFNHKQYEQAQVLFQKASAENPEHPEGHFYLGQCLFLSNKKGEAIASLNTFISLSQSPGNDAANVPYAYDLLGQCYEAMNQAAKALDCYQTATKINKDCASAWHNMGLLHMKSAKRYTESNQKTSIKCFTEAFACIQKALALCSDHPIFLHSIASWYEHYIEVLKDAVEISNHFDKAIEYYRAALSLCKDEPIALKNIILSNLTECLAQYGHHLYRNGDYITAKVFYLEALQFDPEHLIVINQMGMSLFKEGFYSDARSYFTSILKKTDESQEVADAWLNIACTYRLEKCWDEAEKALTQASAYAPEDPAIADEKISLLNAKKTAMNISGTQRFFDSSRGTSSYTEHSSITFNP</sequence>
<reference evidence="5" key="1">
    <citation type="journal article" date="2014" name="Int. J. Syst. Evol. Microbiol.">
        <title>Complete genome sequence of Corynebacterium casei LMG S-19264T (=DSM 44701T), isolated from a smear-ripened cheese.</title>
        <authorList>
            <consortium name="US DOE Joint Genome Institute (JGI-PGF)"/>
            <person name="Walter F."/>
            <person name="Albersmeier A."/>
            <person name="Kalinowski J."/>
            <person name="Ruckert C."/>
        </authorList>
    </citation>
    <scope>NUCLEOTIDE SEQUENCE</scope>
    <source>
        <strain evidence="5">JCM 13919</strain>
    </source>
</reference>
<evidence type="ECO:0000256" key="3">
    <source>
        <dbReference type="PROSITE-ProRule" id="PRU00339"/>
    </source>
</evidence>
<dbReference type="SUPFAM" id="SSF48452">
    <property type="entry name" value="TPR-like"/>
    <property type="match status" value="2"/>
</dbReference>
<proteinExistence type="predicted"/>
<feature type="domain" description="PIK-related kinase FAT" evidence="4">
    <location>
        <begin position="27"/>
        <end position="216"/>
    </location>
</feature>
<accession>A0A917JMF0</accession>
<dbReference type="Pfam" id="PF13432">
    <property type="entry name" value="TPR_16"/>
    <property type="match status" value="1"/>
</dbReference>
<dbReference type="Pfam" id="PF02259">
    <property type="entry name" value="FAT"/>
    <property type="match status" value="1"/>
</dbReference>